<protein>
    <submittedName>
        <fullName evidence="4">Dihydropteridine reductase</fullName>
    </submittedName>
</protein>
<dbReference type="SUPFAM" id="SSF55469">
    <property type="entry name" value="FMN-dependent nitroreductase-like"/>
    <property type="match status" value="1"/>
</dbReference>
<keyword evidence="2" id="KW-0560">Oxidoreductase</keyword>
<dbReference type="Gene3D" id="3.40.109.10">
    <property type="entry name" value="NADH Oxidase"/>
    <property type="match status" value="1"/>
</dbReference>
<evidence type="ECO:0000259" key="3">
    <source>
        <dbReference type="Pfam" id="PF00881"/>
    </source>
</evidence>
<dbReference type="InterPro" id="IPR000415">
    <property type="entry name" value="Nitroreductase-like"/>
</dbReference>
<dbReference type="PANTHER" id="PTHR43673">
    <property type="entry name" value="NAD(P)H NITROREDUCTASE YDGI-RELATED"/>
    <property type="match status" value="1"/>
</dbReference>
<feature type="domain" description="Nitroreductase" evidence="3">
    <location>
        <begin position="8"/>
        <end position="157"/>
    </location>
</feature>
<evidence type="ECO:0000256" key="1">
    <source>
        <dbReference type="ARBA" id="ARBA00007118"/>
    </source>
</evidence>
<comment type="similarity">
    <text evidence="1">Belongs to the nitroreductase family.</text>
</comment>
<dbReference type="InterPro" id="IPR029479">
    <property type="entry name" value="Nitroreductase"/>
</dbReference>
<sequence>MDFLELCEKRYSCRNYLEKEVEKEKIEKCLEAARLAPSAVNAQPWRFIVIDDPELKKKVANETFDKLASFNKFSLKAQMLVVIVNENPVITSFLGRFAQGRDFSLIDSGIVASHFCLKATEEGLGTCILGYFNENNIKKILKIPRKKSISLIITVGYPADSPRKKIRKSIETLRKYNVYL</sequence>
<dbReference type="PANTHER" id="PTHR43673:SF10">
    <property type="entry name" value="NADH DEHYDROGENASE_NAD(P)H NITROREDUCTASE XCC3605-RELATED"/>
    <property type="match status" value="1"/>
</dbReference>
<dbReference type="Pfam" id="PF00881">
    <property type="entry name" value="Nitroreductase"/>
    <property type="match status" value="1"/>
</dbReference>
<evidence type="ECO:0000256" key="2">
    <source>
        <dbReference type="ARBA" id="ARBA00023002"/>
    </source>
</evidence>
<name>A0A150J117_9EURY</name>
<dbReference type="EMBL" id="LNGD01000073">
    <property type="protein sequence ID" value="KYC50941.1"/>
    <property type="molecule type" value="Genomic_DNA"/>
</dbReference>
<proteinExistence type="inferred from homology"/>
<gene>
    <name evidence="4" type="ORF">AMQ74_01186</name>
</gene>
<accession>A0A150J117</accession>
<comment type="caution">
    <text evidence="4">The sequence shown here is derived from an EMBL/GenBank/DDBJ whole genome shotgun (WGS) entry which is preliminary data.</text>
</comment>
<dbReference type="Proteomes" id="UP000075578">
    <property type="component" value="Unassembled WGS sequence"/>
</dbReference>
<organism evidence="4 5">
    <name type="scientific">Candidatus Methanofastidiosum methylothiophilum</name>
    <dbReference type="NCBI Taxonomy" id="1705564"/>
    <lineage>
        <taxon>Archaea</taxon>
        <taxon>Methanobacteriati</taxon>
        <taxon>Methanobacteriota</taxon>
        <taxon>Stenosarchaea group</taxon>
        <taxon>Candidatus Methanofastidiosia</taxon>
        <taxon>Candidatus Methanofastidiosales</taxon>
        <taxon>Candidatus Methanofastidiosaceae</taxon>
        <taxon>Candidatus Methanofastidiosum</taxon>
    </lineage>
</organism>
<evidence type="ECO:0000313" key="4">
    <source>
        <dbReference type="EMBL" id="KYC50941.1"/>
    </source>
</evidence>
<dbReference type="GO" id="GO:0016491">
    <property type="term" value="F:oxidoreductase activity"/>
    <property type="evidence" value="ECO:0007669"/>
    <property type="project" value="UniProtKB-KW"/>
</dbReference>
<reference evidence="4 5" key="1">
    <citation type="journal article" date="2016" name="ISME J.">
        <title>Chasing the elusive Euryarchaeota class WSA2: genomes reveal a uniquely fastidious methyl-reducing methanogen.</title>
        <authorList>
            <person name="Nobu M.K."/>
            <person name="Narihiro T."/>
            <person name="Kuroda K."/>
            <person name="Mei R."/>
            <person name="Liu W.T."/>
        </authorList>
    </citation>
    <scope>NUCLEOTIDE SEQUENCE [LARGE SCALE GENOMIC DNA]</scope>
    <source>
        <strain evidence="4">U1lsi0528_Bin089</strain>
    </source>
</reference>
<evidence type="ECO:0000313" key="5">
    <source>
        <dbReference type="Proteomes" id="UP000075578"/>
    </source>
</evidence>
<dbReference type="AlphaFoldDB" id="A0A150J117"/>